<dbReference type="InterPro" id="IPR001466">
    <property type="entry name" value="Beta-lactam-related"/>
</dbReference>
<protein>
    <submittedName>
        <fullName evidence="2">CubicO group peptidase (Beta-lactamase class C family)</fullName>
    </submittedName>
</protein>
<dbReference type="Gene3D" id="3.40.710.10">
    <property type="entry name" value="DD-peptidase/beta-lactamase superfamily"/>
    <property type="match status" value="1"/>
</dbReference>
<dbReference type="InterPro" id="IPR012338">
    <property type="entry name" value="Beta-lactam/transpept-like"/>
</dbReference>
<reference evidence="2 3" key="1">
    <citation type="submission" date="2023-07" db="EMBL/GenBank/DDBJ databases">
        <title>Sorghum-associated microbial communities from plants grown in Nebraska, USA.</title>
        <authorList>
            <person name="Schachtman D."/>
        </authorList>
    </citation>
    <scope>NUCLEOTIDE SEQUENCE [LARGE SCALE GENOMIC DNA]</scope>
    <source>
        <strain evidence="2 3">BE107</strain>
    </source>
</reference>
<dbReference type="InterPro" id="IPR050789">
    <property type="entry name" value="Diverse_Enzym_Activities"/>
</dbReference>
<feature type="domain" description="Beta-lactamase-related" evidence="1">
    <location>
        <begin position="81"/>
        <end position="443"/>
    </location>
</feature>
<accession>A0ABU1RVJ0</accession>
<dbReference type="PANTHER" id="PTHR43283:SF3">
    <property type="entry name" value="BETA-LACTAMASE FAMILY PROTEIN (AFU_ORTHOLOGUE AFUA_5G07500)"/>
    <property type="match status" value="1"/>
</dbReference>
<dbReference type="Pfam" id="PF00144">
    <property type="entry name" value="Beta-lactamase"/>
    <property type="match status" value="1"/>
</dbReference>
<dbReference type="RefSeq" id="WP_310095339.1">
    <property type="nucleotide sequence ID" value="NZ_JAVDTT010000004.1"/>
</dbReference>
<evidence type="ECO:0000313" key="3">
    <source>
        <dbReference type="Proteomes" id="UP001254759"/>
    </source>
</evidence>
<gene>
    <name evidence="2" type="ORF">J2W94_003101</name>
</gene>
<dbReference type="Proteomes" id="UP001254759">
    <property type="component" value="Unassembled WGS sequence"/>
</dbReference>
<dbReference type="PANTHER" id="PTHR43283">
    <property type="entry name" value="BETA-LACTAMASE-RELATED"/>
    <property type="match status" value="1"/>
</dbReference>
<dbReference type="SUPFAM" id="SSF56601">
    <property type="entry name" value="beta-lactamase/transpeptidase-like"/>
    <property type="match status" value="1"/>
</dbReference>
<proteinExistence type="predicted"/>
<sequence length="462" mass="49760">MSLAYVCLHVGFKLGLPDGRWPLSAAALRPAARLLPMVCGITLCLASVAAAASPPSSSSSAAAGTEAGPSRFSADRLQRLDDFLAKATDARGYLGAVSLVVADDRVVQSQAYGYRDLSRSLPMQRDSIFRIYSMTKTVTTVAVLMLMEEGKLNLDDPVEKYLPEFSGMQVFAGGTADLPELRPANRKLTVHQLLTHSAGFATGGKGIEQATKLLERADLHGSADLEEFSRRLSKIPLAAEPGTVFRYDGTQMEVAARIVEVVSGQRFDDFLQQRIFDPLRLADTGFSVPAEKRGRIVDITVMGADGKLRLDAGPSATRPGERLNPYPSGAGGLYSTAPDFMRLCRMLLDGGALDGVRILDRKTVERMMANQLTFLNPPVTQFSDAEGFGLGGSVLLDPAGKGRLGPAGQFGWSGAASTYFSIDPKQRMISILLLQHLPNDAANDLPRISTRFYNLVHQALLP</sequence>
<evidence type="ECO:0000259" key="1">
    <source>
        <dbReference type="Pfam" id="PF00144"/>
    </source>
</evidence>
<organism evidence="2 3">
    <name type="scientific">Pseudoxanthomonas sacheonensis</name>
    <dbReference type="NCBI Taxonomy" id="443615"/>
    <lineage>
        <taxon>Bacteria</taxon>
        <taxon>Pseudomonadati</taxon>
        <taxon>Pseudomonadota</taxon>
        <taxon>Gammaproteobacteria</taxon>
        <taxon>Lysobacterales</taxon>
        <taxon>Lysobacteraceae</taxon>
        <taxon>Pseudoxanthomonas</taxon>
    </lineage>
</organism>
<comment type="caution">
    <text evidence="2">The sequence shown here is derived from an EMBL/GenBank/DDBJ whole genome shotgun (WGS) entry which is preliminary data.</text>
</comment>
<name>A0ABU1RVJ0_9GAMM</name>
<keyword evidence="3" id="KW-1185">Reference proteome</keyword>
<dbReference type="EMBL" id="JAVDTT010000004">
    <property type="protein sequence ID" value="MDR6842796.1"/>
    <property type="molecule type" value="Genomic_DNA"/>
</dbReference>
<evidence type="ECO:0000313" key="2">
    <source>
        <dbReference type="EMBL" id="MDR6842796.1"/>
    </source>
</evidence>